<dbReference type="EMBL" id="LXQA011455228">
    <property type="protein sequence ID" value="MCI97831.1"/>
    <property type="molecule type" value="Genomic_DNA"/>
</dbReference>
<reference evidence="1 2" key="1">
    <citation type="journal article" date="2018" name="Front. Plant Sci.">
        <title>Red Clover (Trifolium pratense) and Zigzag Clover (T. medium) - A Picture of Genomic Similarities and Differences.</title>
        <authorList>
            <person name="Dluhosova J."/>
            <person name="Istvanek J."/>
            <person name="Nedelnik J."/>
            <person name="Repkova J."/>
        </authorList>
    </citation>
    <scope>NUCLEOTIDE SEQUENCE [LARGE SCALE GENOMIC DNA]</scope>
    <source>
        <strain evidence="2">cv. 10/8</strain>
        <tissue evidence="1">Leaf</tissue>
    </source>
</reference>
<keyword evidence="2" id="KW-1185">Reference proteome</keyword>
<accession>A0A392WGW0</accession>
<dbReference type="Proteomes" id="UP000265520">
    <property type="component" value="Unassembled WGS sequence"/>
</dbReference>
<evidence type="ECO:0000313" key="2">
    <source>
        <dbReference type="Proteomes" id="UP000265520"/>
    </source>
</evidence>
<proteinExistence type="predicted"/>
<sequence length="30" mass="3154">FTESGSSSPSMAVMIKAPPEKAFFTTYGPS</sequence>
<organism evidence="1 2">
    <name type="scientific">Trifolium medium</name>
    <dbReference type="NCBI Taxonomy" id="97028"/>
    <lineage>
        <taxon>Eukaryota</taxon>
        <taxon>Viridiplantae</taxon>
        <taxon>Streptophyta</taxon>
        <taxon>Embryophyta</taxon>
        <taxon>Tracheophyta</taxon>
        <taxon>Spermatophyta</taxon>
        <taxon>Magnoliopsida</taxon>
        <taxon>eudicotyledons</taxon>
        <taxon>Gunneridae</taxon>
        <taxon>Pentapetalae</taxon>
        <taxon>rosids</taxon>
        <taxon>fabids</taxon>
        <taxon>Fabales</taxon>
        <taxon>Fabaceae</taxon>
        <taxon>Papilionoideae</taxon>
        <taxon>50 kb inversion clade</taxon>
        <taxon>NPAAA clade</taxon>
        <taxon>Hologalegina</taxon>
        <taxon>IRL clade</taxon>
        <taxon>Trifolieae</taxon>
        <taxon>Trifolium</taxon>
    </lineage>
</organism>
<comment type="caution">
    <text evidence="1">The sequence shown here is derived from an EMBL/GenBank/DDBJ whole genome shotgun (WGS) entry which is preliminary data.</text>
</comment>
<dbReference type="AlphaFoldDB" id="A0A392WGW0"/>
<protein>
    <submittedName>
        <fullName evidence="1">Uncharacterized protein</fullName>
    </submittedName>
</protein>
<evidence type="ECO:0000313" key="1">
    <source>
        <dbReference type="EMBL" id="MCI97831.1"/>
    </source>
</evidence>
<feature type="non-terminal residue" evidence="1">
    <location>
        <position position="1"/>
    </location>
</feature>
<name>A0A392WGW0_9FABA</name>